<dbReference type="InterPro" id="IPR003661">
    <property type="entry name" value="HisK_dim/P_dom"/>
</dbReference>
<dbReference type="SUPFAM" id="SSF47384">
    <property type="entry name" value="Homodimeric domain of signal transducing histidine kinase"/>
    <property type="match status" value="1"/>
</dbReference>
<dbReference type="PANTHER" id="PTHR43547">
    <property type="entry name" value="TWO-COMPONENT HISTIDINE KINASE"/>
    <property type="match status" value="1"/>
</dbReference>
<protein>
    <recommendedName>
        <fullName evidence="2">histidine kinase</fullName>
        <ecNumber evidence="2">2.7.13.3</ecNumber>
    </recommendedName>
</protein>
<dbReference type="PRINTS" id="PR00344">
    <property type="entry name" value="BCTRLSENSOR"/>
</dbReference>
<evidence type="ECO:0000256" key="4">
    <source>
        <dbReference type="ARBA" id="ARBA00022777"/>
    </source>
</evidence>
<dbReference type="EC" id="2.7.13.3" evidence="2"/>
<comment type="catalytic activity">
    <reaction evidence="1">
        <text>ATP + protein L-histidine = ADP + protein N-phospho-L-histidine.</text>
        <dbReference type="EC" id="2.7.13.3"/>
    </reaction>
</comment>
<dbReference type="CDD" id="cd00082">
    <property type="entry name" value="HisKA"/>
    <property type="match status" value="1"/>
</dbReference>
<gene>
    <name evidence="7" type="ORF">IAB31_13180</name>
</gene>
<name>A0A9D1AE59_9FIRM</name>
<evidence type="ECO:0000313" key="8">
    <source>
        <dbReference type="Proteomes" id="UP000886757"/>
    </source>
</evidence>
<dbReference type="PANTHER" id="PTHR43547:SF2">
    <property type="entry name" value="HYBRID SIGNAL TRANSDUCTION HISTIDINE KINASE C"/>
    <property type="match status" value="1"/>
</dbReference>
<dbReference type="SUPFAM" id="SSF55874">
    <property type="entry name" value="ATPase domain of HSP90 chaperone/DNA topoisomerase II/histidine kinase"/>
    <property type="match status" value="1"/>
</dbReference>
<dbReference type="SMART" id="SM00388">
    <property type="entry name" value="HisKA"/>
    <property type="match status" value="1"/>
</dbReference>
<dbReference type="Pfam" id="PF02518">
    <property type="entry name" value="HATPase_c"/>
    <property type="match status" value="1"/>
</dbReference>
<dbReference type="Proteomes" id="UP000886757">
    <property type="component" value="Unassembled WGS sequence"/>
</dbReference>
<evidence type="ECO:0000259" key="6">
    <source>
        <dbReference type="PROSITE" id="PS50109"/>
    </source>
</evidence>
<keyword evidence="3" id="KW-0597">Phosphoprotein</keyword>
<evidence type="ECO:0000256" key="3">
    <source>
        <dbReference type="ARBA" id="ARBA00022553"/>
    </source>
</evidence>
<dbReference type="InterPro" id="IPR004358">
    <property type="entry name" value="Sig_transdc_His_kin-like_C"/>
</dbReference>
<accession>A0A9D1AE59</accession>
<reference evidence="7" key="1">
    <citation type="submission" date="2020-10" db="EMBL/GenBank/DDBJ databases">
        <authorList>
            <person name="Gilroy R."/>
        </authorList>
    </citation>
    <scope>NUCLEOTIDE SEQUENCE</scope>
    <source>
        <strain evidence="7">ChiSjej4B22-8148</strain>
    </source>
</reference>
<keyword evidence="4 7" id="KW-0808">Transferase</keyword>
<dbReference type="SMART" id="SM00387">
    <property type="entry name" value="HATPase_c"/>
    <property type="match status" value="1"/>
</dbReference>
<dbReference type="InterPro" id="IPR036890">
    <property type="entry name" value="HATPase_C_sf"/>
</dbReference>
<dbReference type="GO" id="GO:0000155">
    <property type="term" value="F:phosphorelay sensor kinase activity"/>
    <property type="evidence" value="ECO:0007669"/>
    <property type="project" value="InterPro"/>
</dbReference>
<comment type="caution">
    <text evidence="7">The sequence shown here is derived from an EMBL/GenBank/DDBJ whole genome shotgun (WGS) entry which is preliminary data.</text>
</comment>
<dbReference type="PROSITE" id="PS50109">
    <property type="entry name" value="HIS_KIN"/>
    <property type="match status" value="1"/>
</dbReference>
<dbReference type="AlphaFoldDB" id="A0A9D1AE59"/>
<dbReference type="InterPro" id="IPR005467">
    <property type="entry name" value="His_kinase_dom"/>
</dbReference>
<dbReference type="Pfam" id="PF00512">
    <property type="entry name" value="HisKA"/>
    <property type="match status" value="1"/>
</dbReference>
<dbReference type="InterPro" id="IPR003594">
    <property type="entry name" value="HATPase_dom"/>
</dbReference>
<evidence type="ECO:0000256" key="1">
    <source>
        <dbReference type="ARBA" id="ARBA00000085"/>
    </source>
</evidence>
<evidence type="ECO:0000256" key="2">
    <source>
        <dbReference type="ARBA" id="ARBA00012438"/>
    </source>
</evidence>
<evidence type="ECO:0000256" key="5">
    <source>
        <dbReference type="ARBA" id="ARBA00023012"/>
    </source>
</evidence>
<evidence type="ECO:0000313" key="7">
    <source>
        <dbReference type="EMBL" id="HIR14861.1"/>
    </source>
</evidence>
<dbReference type="Gene3D" id="1.10.287.130">
    <property type="match status" value="1"/>
</dbReference>
<sequence length="281" mass="31324">MAFWNHEKISYEKLNQMVDEAMDGSFSEENYTESELSKLESKWARFLASSSLAGRQLQEEKEKIQELITDISHQTKTPLSGILLYTQLLQEEELPPSALPLVQEIARQARRLDFLIHALVKTSRLETGVFQLAPVRQLLFPLLSEARDELASRAALKEIEILLPDSSGEAACFDLKWTKEALCNLLDNAIKYSPKGSRITLSLRSFEMFCAIDVSDEGTGISQEELPKLYGRFSRGKAAAGTEGVGIGLYLSREILSRQGGYLTAESNSGCGSTFSMFLPK</sequence>
<keyword evidence="4 7" id="KW-0418">Kinase</keyword>
<dbReference type="Gene3D" id="3.30.565.10">
    <property type="entry name" value="Histidine kinase-like ATPase, C-terminal domain"/>
    <property type="match status" value="1"/>
</dbReference>
<proteinExistence type="predicted"/>
<reference evidence="7" key="2">
    <citation type="journal article" date="2021" name="PeerJ">
        <title>Extensive microbial diversity within the chicken gut microbiome revealed by metagenomics and culture.</title>
        <authorList>
            <person name="Gilroy R."/>
            <person name="Ravi A."/>
            <person name="Getino M."/>
            <person name="Pursley I."/>
            <person name="Horton D.L."/>
            <person name="Alikhan N.F."/>
            <person name="Baker D."/>
            <person name="Gharbi K."/>
            <person name="Hall N."/>
            <person name="Watson M."/>
            <person name="Adriaenssens E.M."/>
            <person name="Foster-Nyarko E."/>
            <person name="Jarju S."/>
            <person name="Secka A."/>
            <person name="Antonio M."/>
            <person name="Oren A."/>
            <person name="Chaudhuri R.R."/>
            <person name="La Ragione R."/>
            <person name="Hildebrand F."/>
            <person name="Pallen M.J."/>
        </authorList>
    </citation>
    <scope>NUCLEOTIDE SEQUENCE</scope>
    <source>
        <strain evidence="7">ChiSjej4B22-8148</strain>
    </source>
</reference>
<organism evidence="7 8">
    <name type="scientific">Candidatus Choladousia intestinavium</name>
    <dbReference type="NCBI Taxonomy" id="2840727"/>
    <lineage>
        <taxon>Bacteria</taxon>
        <taxon>Bacillati</taxon>
        <taxon>Bacillota</taxon>
        <taxon>Clostridia</taxon>
        <taxon>Lachnospirales</taxon>
        <taxon>Lachnospiraceae</taxon>
        <taxon>Lachnospiraceae incertae sedis</taxon>
        <taxon>Candidatus Choladousia</taxon>
    </lineage>
</organism>
<dbReference type="InterPro" id="IPR036097">
    <property type="entry name" value="HisK_dim/P_sf"/>
</dbReference>
<feature type="domain" description="Histidine kinase" evidence="6">
    <location>
        <begin position="70"/>
        <end position="281"/>
    </location>
</feature>
<dbReference type="EMBL" id="DVGK01000155">
    <property type="protein sequence ID" value="HIR14861.1"/>
    <property type="molecule type" value="Genomic_DNA"/>
</dbReference>
<keyword evidence="5" id="KW-0902">Two-component regulatory system</keyword>